<proteinExistence type="predicted"/>
<dbReference type="KEGG" id="faa:HMPREF0389_01031"/>
<dbReference type="Proteomes" id="UP000007468">
    <property type="component" value="Chromosome"/>
</dbReference>
<reference evidence="3" key="1">
    <citation type="submission" date="2010-12" db="EMBL/GenBank/DDBJ databases">
        <title>The genome sequence of Filifactor alocis strain ATCC 35896.</title>
        <authorList>
            <consortium name="The Broad Institute Genome Sequencing Platform"/>
            <person name="Ward D."/>
            <person name="Earl A."/>
            <person name="Feldgarden M."/>
            <person name="Young S.K."/>
            <person name="Gargeya S."/>
            <person name="Zeng Q."/>
            <person name="Alvarado L."/>
            <person name="Berlin A."/>
            <person name="Bochicchio J."/>
            <person name="Chapman S.B."/>
            <person name="Chen Z."/>
            <person name="Freedman E."/>
            <person name="Gellesch M."/>
            <person name="Goldberg J."/>
            <person name="Griggs A."/>
            <person name="Gujja S."/>
            <person name="Heilman E."/>
            <person name="Heiman D."/>
            <person name="Howarth C."/>
            <person name="Mehta T."/>
            <person name="Neiman D."/>
            <person name="Pearson M."/>
            <person name="Roberts A."/>
            <person name="Saif S."/>
            <person name="Shea T."/>
            <person name="Shenoy N."/>
            <person name="Sisk P."/>
            <person name="Stolte C."/>
            <person name="Sykes S."/>
            <person name="White J."/>
            <person name="Yandava C."/>
            <person name="Izard J."/>
            <person name="Blanton J.M."/>
            <person name="Baranova O.V."/>
            <person name="Tanner A.C."/>
            <person name="Dewhirst F.E."/>
            <person name="Haas B."/>
            <person name="Nusbaum C."/>
            <person name="Birren B."/>
        </authorList>
    </citation>
    <scope>NUCLEOTIDE SEQUENCE [LARGE SCALE GENOMIC DNA]</scope>
    <source>
        <strain evidence="3">ATCC 35896 / D40 B5</strain>
    </source>
</reference>
<evidence type="ECO:0000313" key="2">
    <source>
        <dbReference type="EMBL" id="EFE29109.1"/>
    </source>
</evidence>
<gene>
    <name evidence="2" type="ordered locus">HMPREF0389_01031</name>
</gene>
<dbReference type="Pfam" id="PF20453">
    <property type="entry name" value="DUF6707"/>
    <property type="match status" value="1"/>
</dbReference>
<dbReference type="InterPro" id="IPR046553">
    <property type="entry name" value="DUF6707"/>
</dbReference>
<organism evidence="2 3">
    <name type="scientific">Filifactor alocis (strain ATCC 35896 / CCUG 47790 / D40 B5)</name>
    <name type="common">Fusobacterium alocis</name>
    <dbReference type="NCBI Taxonomy" id="546269"/>
    <lineage>
        <taxon>Bacteria</taxon>
        <taxon>Bacillati</taxon>
        <taxon>Bacillota</taxon>
        <taxon>Clostridia</taxon>
        <taxon>Peptostreptococcales</taxon>
        <taxon>Filifactoraceae</taxon>
        <taxon>Filifactor</taxon>
    </lineage>
</organism>
<protein>
    <submittedName>
        <fullName evidence="2">Uncharacterized protein</fullName>
    </submittedName>
</protein>
<keyword evidence="3" id="KW-1185">Reference proteome</keyword>
<dbReference type="STRING" id="546269.HMPREF0389_01031"/>
<dbReference type="eggNOG" id="ENOG502ZIAD">
    <property type="taxonomic scope" value="Bacteria"/>
</dbReference>
<keyword evidence="1" id="KW-0175">Coiled coil</keyword>
<dbReference type="EMBL" id="CP002390">
    <property type="protein sequence ID" value="EFE29109.1"/>
    <property type="molecule type" value="Genomic_DNA"/>
</dbReference>
<dbReference type="AlphaFoldDB" id="D6GQQ6"/>
<dbReference type="RefSeq" id="WP_014263017.1">
    <property type="nucleotide sequence ID" value="NC_016630.1"/>
</dbReference>
<feature type="coiled-coil region" evidence="1">
    <location>
        <begin position="174"/>
        <end position="201"/>
    </location>
</feature>
<evidence type="ECO:0000256" key="1">
    <source>
        <dbReference type="SAM" id="Coils"/>
    </source>
</evidence>
<sequence>MNFEELSLGYQEKNIVKLSKQLAKSCSLTKSKDMSALCELAYRLYLCGATDEIRMIYDLTNVEIPEKINYDVWTWILCIWGLQAYIDELNHQVEEKDNIVAKMKKVYSVPARDGQTEEEAWKFFQKIASRQSYVAICKEKEIERSIADNDKKSEISCRFIALYNMISYGVTGFYPALENNKEQLKQQIEEYMDCLRGLHKK</sequence>
<dbReference type="PATRIC" id="fig|546269.5.peg.1550"/>
<accession>D6GQQ6</accession>
<name>D6GQQ6_FILAD</name>
<dbReference type="OrthoDB" id="1820337at2"/>
<evidence type="ECO:0000313" key="3">
    <source>
        <dbReference type="Proteomes" id="UP000007468"/>
    </source>
</evidence>